<sequence>MSNRYCPMPFPLPANAFADSLRRNLSAIKSNSQMLKLLEKNQQPAVLISTCFGDLPERSVLSYHTNLSSKAGNDSLFLLPSQPCSFKTVLDDIEAGYYGGLAVTYITIRDRDQGTEPQQDPA</sequence>
<dbReference type="EMBL" id="JAUZQC010000009">
    <property type="protein sequence ID" value="KAK5866381.1"/>
    <property type="molecule type" value="Genomic_DNA"/>
</dbReference>
<protein>
    <submittedName>
        <fullName evidence="1">Uncharacterized protein</fullName>
    </submittedName>
</protein>
<evidence type="ECO:0000313" key="2">
    <source>
        <dbReference type="Proteomes" id="UP001346869"/>
    </source>
</evidence>
<evidence type="ECO:0000313" key="1">
    <source>
        <dbReference type="EMBL" id="KAK5866381.1"/>
    </source>
</evidence>
<dbReference type="AlphaFoldDB" id="A0AAN8AKT5"/>
<accession>A0AAN8AKT5</accession>
<reference evidence="1 2" key="2">
    <citation type="journal article" date="2023" name="Mol. Biol. Evol.">
        <title>Genomics of Secondarily Temperate Adaptation in the Only Non-Antarctic Icefish.</title>
        <authorList>
            <person name="Rivera-Colon A.G."/>
            <person name="Rayamajhi N."/>
            <person name="Minhas B.F."/>
            <person name="Madrigal G."/>
            <person name="Bilyk K.T."/>
            <person name="Yoon V."/>
            <person name="Hune M."/>
            <person name="Gregory S."/>
            <person name="Cheng C.H.C."/>
            <person name="Catchen J.M."/>
        </authorList>
    </citation>
    <scope>NUCLEOTIDE SEQUENCE [LARGE SCALE GENOMIC DNA]</scope>
    <source>
        <strain evidence="1">JMC-PN-2008</strain>
    </source>
</reference>
<keyword evidence="2" id="KW-1185">Reference proteome</keyword>
<dbReference type="Proteomes" id="UP001346869">
    <property type="component" value="Unassembled WGS sequence"/>
</dbReference>
<reference evidence="1 2" key="1">
    <citation type="journal article" date="2023" name="Genes (Basel)">
        <title>Chromosome-Level Genome Assembly and Circadian Gene Repertoire of the Patagonia Blennie Eleginops maclovinus-The Closest Ancestral Proxy of Antarctic Cryonotothenioids.</title>
        <authorList>
            <person name="Cheng C.C."/>
            <person name="Rivera-Colon A.G."/>
            <person name="Minhas B.F."/>
            <person name="Wilson L."/>
            <person name="Rayamajhi N."/>
            <person name="Vargas-Chacoff L."/>
            <person name="Catchen J.M."/>
        </authorList>
    </citation>
    <scope>NUCLEOTIDE SEQUENCE [LARGE SCALE GENOMIC DNA]</scope>
    <source>
        <strain evidence="1">JMC-PN-2008</strain>
    </source>
</reference>
<gene>
    <name evidence="1" type="ORF">PBY51_020577</name>
</gene>
<name>A0AAN8AKT5_ELEMC</name>
<proteinExistence type="predicted"/>
<organism evidence="1 2">
    <name type="scientific">Eleginops maclovinus</name>
    <name type="common">Patagonian blennie</name>
    <name type="synonym">Eleginus maclovinus</name>
    <dbReference type="NCBI Taxonomy" id="56733"/>
    <lineage>
        <taxon>Eukaryota</taxon>
        <taxon>Metazoa</taxon>
        <taxon>Chordata</taxon>
        <taxon>Craniata</taxon>
        <taxon>Vertebrata</taxon>
        <taxon>Euteleostomi</taxon>
        <taxon>Actinopterygii</taxon>
        <taxon>Neopterygii</taxon>
        <taxon>Teleostei</taxon>
        <taxon>Neoteleostei</taxon>
        <taxon>Acanthomorphata</taxon>
        <taxon>Eupercaria</taxon>
        <taxon>Perciformes</taxon>
        <taxon>Notothenioidei</taxon>
        <taxon>Eleginopidae</taxon>
        <taxon>Eleginops</taxon>
    </lineage>
</organism>
<comment type="caution">
    <text evidence="1">The sequence shown here is derived from an EMBL/GenBank/DDBJ whole genome shotgun (WGS) entry which is preliminary data.</text>
</comment>